<feature type="region of interest" description="Disordered" evidence="1">
    <location>
        <begin position="1"/>
        <end position="30"/>
    </location>
</feature>
<dbReference type="EMBL" id="JAWNGG020000095">
    <property type="protein sequence ID" value="KAK9302450.1"/>
    <property type="molecule type" value="Genomic_DNA"/>
</dbReference>
<sequence>MQAQISRLQSLGGDPARELTADDRQHGLAPDHQDALEDCAVIIITSALGHVSAKPCALGNTQRVPTASPFLRNHRKTRCTPHYSDDNGRRAE</sequence>
<gene>
    <name evidence="2" type="ORF">QLX08_005524</name>
</gene>
<evidence type="ECO:0000313" key="2">
    <source>
        <dbReference type="EMBL" id="KAK9302450.1"/>
    </source>
</evidence>
<protein>
    <submittedName>
        <fullName evidence="2">Uncharacterized protein</fullName>
    </submittedName>
</protein>
<dbReference type="Proteomes" id="UP001432146">
    <property type="component" value="Unassembled WGS sequence"/>
</dbReference>
<name>A0AAW0ZXE2_9HYME</name>
<comment type="caution">
    <text evidence="2">The sequence shown here is derived from an EMBL/GenBank/DDBJ whole genome shotgun (WGS) entry which is preliminary data.</text>
</comment>
<feature type="compositionally biased region" description="Basic and acidic residues" evidence="1">
    <location>
        <begin position="83"/>
        <end position="92"/>
    </location>
</feature>
<feature type="region of interest" description="Disordered" evidence="1">
    <location>
        <begin position="62"/>
        <end position="92"/>
    </location>
</feature>
<organism evidence="2 3">
    <name type="scientific">Tetragonisca angustula</name>
    <dbReference type="NCBI Taxonomy" id="166442"/>
    <lineage>
        <taxon>Eukaryota</taxon>
        <taxon>Metazoa</taxon>
        <taxon>Ecdysozoa</taxon>
        <taxon>Arthropoda</taxon>
        <taxon>Hexapoda</taxon>
        <taxon>Insecta</taxon>
        <taxon>Pterygota</taxon>
        <taxon>Neoptera</taxon>
        <taxon>Endopterygota</taxon>
        <taxon>Hymenoptera</taxon>
        <taxon>Apocrita</taxon>
        <taxon>Aculeata</taxon>
        <taxon>Apoidea</taxon>
        <taxon>Anthophila</taxon>
        <taxon>Apidae</taxon>
        <taxon>Tetragonisca</taxon>
    </lineage>
</organism>
<dbReference type="AlphaFoldDB" id="A0AAW0ZXE2"/>
<keyword evidence="3" id="KW-1185">Reference proteome</keyword>
<reference evidence="2 3" key="1">
    <citation type="submission" date="2024-05" db="EMBL/GenBank/DDBJ databases">
        <title>The nuclear and mitochondrial genome assemblies of Tetragonisca angustula (Apidae: Meliponini), a tiny yet remarkable pollinator in the Neotropics.</title>
        <authorList>
            <person name="Ferrari R."/>
            <person name="Ricardo P.C."/>
            <person name="Dias F.C."/>
            <person name="Araujo N.S."/>
            <person name="Soares D.O."/>
            <person name="Zhou Q.-S."/>
            <person name="Zhu C.-D."/>
            <person name="Coutinho L."/>
            <person name="Airas M.C."/>
            <person name="Batista T.M."/>
        </authorList>
    </citation>
    <scope>NUCLEOTIDE SEQUENCE [LARGE SCALE GENOMIC DNA]</scope>
    <source>
        <strain evidence="2">ASF017062</strain>
        <tissue evidence="2">Abdomen</tissue>
    </source>
</reference>
<proteinExistence type="predicted"/>
<accession>A0AAW0ZXE2</accession>
<feature type="compositionally biased region" description="Basic and acidic residues" evidence="1">
    <location>
        <begin position="15"/>
        <end position="30"/>
    </location>
</feature>
<evidence type="ECO:0000313" key="3">
    <source>
        <dbReference type="Proteomes" id="UP001432146"/>
    </source>
</evidence>
<evidence type="ECO:0000256" key="1">
    <source>
        <dbReference type="SAM" id="MobiDB-lite"/>
    </source>
</evidence>